<dbReference type="SUPFAM" id="SSF55073">
    <property type="entry name" value="Nucleotide cyclase"/>
    <property type="match status" value="1"/>
</dbReference>
<dbReference type="SMART" id="SM00304">
    <property type="entry name" value="HAMP"/>
    <property type="match status" value="1"/>
</dbReference>
<dbReference type="InterPro" id="IPR050469">
    <property type="entry name" value="Diguanylate_Cyclase"/>
</dbReference>
<dbReference type="NCBIfam" id="TIGR00254">
    <property type="entry name" value="GGDEF"/>
    <property type="match status" value="1"/>
</dbReference>
<dbReference type="InterPro" id="IPR003660">
    <property type="entry name" value="HAMP_dom"/>
</dbReference>
<evidence type="ECO:0000256" key="1">
    <source>
        <dbReference type="SAM" id="MobiDB-lite"/>
    </source>
</evidence>
<dbReference type="InterPro" id="IPR043128">
    <property type="entry name" value="Rev_trsase/Diguanyl_cyclase"/>
</dbReference>
<dbReference type="SMART" id="SM00267">
    <property type="entry name" value="GGDEF"/>
    <property type="match status" value="1"/>
</dbReference>
<gene>
    <name evidence="4" type="ORF">GCM10008960_19310</name>
</gene>
<feature type="region of interest" description="Disordered" evidence="1">
    <location>
        <begin position="406"/>
        <end position="427"/>
    </location>
</feature>
<reference evidence="5" key="1">
    <citation type="journal article" date="2019" name="Int. J. Syst. Evol. Microbiol.">
        <title>The Global Catalogue of Microorganisms (GCM) 10K type strain sequencing project: providing services to taxonomists for standard genome sequencing and annotation.</title>
        <authorList>
            <consortium name="The Broad Institute Genomics Platform"/>
            <consortium name="The Broad Institute Genome Sequencing Center for Infectious Disease"/>
            <person name="Wu L."/>
            <person name="Ma J."/>
        </authorList>
    </citation>
    <scope>NUCLEOTIDE SEQUENCE [LARGE SCALE GENOMIC DNA]</scope>
    <source>
        <strain evidence="5">JCM 31405</strain>
    </source>
</reference>
<dbReference type="InterPro" id="IPR000160">
    <property type="entry name" value="GGDEF_dom"/>
</dbReference>
<evidence type="ECO:0000313" key="4">
    <source>
        <dbReference type="EMBL" id="GGR92541.1"/>
    </source>
</evidence>
<feature type="domain" description="HAMP" evidence="2">
    <location>
        <begin position="282"/>
        <end position="335"/>
    </location>
</feature>
<dbReference type="PANTHER" id="PTHR45138:SF9">
    <property type="entry name" value="DIGUANYLATE CYCLASE DGCM-RELATED"/>
    <property type="match status" value="1"/>
</dbReference>
<dbReference type="Gene3D" id="6.10.340.10">
    <property type="match status" value="1"/>
</dbReference>
<dbReference type="Proteomes" id="UP000644548">
    <property type="component" value="Unassembled WGS sequence"/>
</dbReference>
<dbReference type="PROSITE" id="PS50885">
    <property type="entry name" value="HAMP"/>
    <property type="match status" value="1"/>
</dbReference>
<keyword evidence="5" id="KW-1185">Reference proteome</keyword>
<dbReference type="RefSeq" id="WP_189072960.1">
    <property type="nucleotide sequence ID" value="NZ_BMQN01000003.1"/>
</dbReference>
<dbReference type="Pfam" id="PF00990">
    <property type="entry name" value="GGDEF"/>
    <property type="match status" value="1"/>
</dbReference>
<evidence type="ECO:0000313" key="5">
    <source>
        <dbReference type="Proteomes" id="UP000644548"/>
    </source>
</evidence>
<dbReference type="EMBL" id="BMQN01000003">
    <property type="protein sequence ID" value="GGR92541.1"/>
    <property type="molecule type" value="Genomic_DNA"/>
</dbReference>
<name>A0ABQ2S738_9DEIO</name>
<dbReference type="PROSITE" id="PS50887">
    <property type="entry name" value="GGDEF"/>
    <property type="match status" value="1"/>
</dbReference>
<evidence type="ECO:0008006" key="6">
    <source>
        <dbReference type="Google" id="ProtNLM"/>
    </source>
</evidence>
<dbReference type="CDD" id="cd01949">
    <property type="entry name" value="GGDEF"/>
    <property type="match status" value="1"/>
</dbReference>
<organism evidence="4 5">
    <name type="scientific">Deinococcus sedimenti</name>
    <dbReference type="NCBI Taxonomy" id="1867090"/>
    <lineage>
        <taxon>Bacteria</taxon>
        <taxon>Thermotogati</taxon>
        <taxon>Deinococcota</taxon>
        <taxon>Deinococci</taxon>
        <taxon>Deinococcales</taxon>
        <taxon>Deinococcaceae</taxon>
        <taxon>Deinococcus</taxon>
    </lineage>
</organism>
<dbReference type="CDD" id="cd12914">
    <property type="entry name" value="PDC1_DGC_like"/>
    <property type="match status" value="1"/>
</dbReference>
<feature type="domain" description="GGDEF" evidence="3">
    <location>
        <begin position="510"/>
        <end position="635"/>
    </location>
</feature>
<evidence type="ECO:0000259" key="2">
    <source>
        <dbReference type="PROSITE" id="PS50885"/>
    </source>
</evidence>
<dbReference type="PANTHER" id="PTHR45138">
    <property type="entry name" value="REGULATORY COMPONENTS OF SENSORY TRANSDUCTION SYSTEM"/>
    <property type="match status" value="1"/>
</dbReference>
<sequence>MRPKLHTVLALAFAGAILLFGSVTLILLDRLASAALAQRTQAALLGQAQQLSAQLDAGLTERLRDLTQLSRLLGDRAAPRRPLLDSLKSAFPSYAWIGVTDPTGRVLAATGGLLEGQDVSARPWFQRGREGPWLGDVHEAKLLARLLPPAADGPRRFVDVTVPLRDPQGRLSGVLGAHLDWAWVQEARADLVRQLDPESGVTIRLISAAGQVLIGPPRPARPTGAVVASSGLPDGTLLGWQVEVSQPAALAYADLTRFRRAALTAQALLTALFAALGVVVAGRLTRPLQQLRGAATQVQTGARDVRIPQVGEYEEARRLAAALQHLLDTLRTHERGLEDRIAQRTRELEERTREAEALAALAALAAADGRVVQAAVDAAGILRAALELPAAALVSPAMPTQSRVFPASGAPWPAPPASWSAQGGSAPPGWPDAVTLLPLPTGPQERLLLLLPVRPGVGARLTLAAQQAVRVRAERTRALDILNRAAHQDALTGLHNRRALDDDLHALAQRPSTLVVMDLDGLKRLNDREGHAVGDALLRSFALALTRAFPQGRVYRMGGDEFAVLLDGTLSDEDLNGAVIRAVKGTRQSGFDMDASAGFARLPDDEAQGTHLIRLADQRMYAVKRARQAQRFLTPP</sequence>
<accession>A0ABQ2S738</accession>
<dbReference type="SUPFAM" id="SSF158472">
    <property type="entry name" value="HAMP domain-like"/>
    <property type="match status" value="1"/>
</dbReference>
<dbReference type="InterPro" id="IPR029787">
    <property type="entry name" value="Nucleotide_cyclase"/>
</dbReference>
<evidence type="ECO:0000259" key="3">
    <source>
        <dbReference type="PROSITE" id="PS50887"/>
    </source>
</evidence>
<dbReference type="Gene3D" id="3.30.70.270">
    <property type="match status" value="1"/>
</dbReference>
<protein>
    <recommendedName>
        <fullName evidence="6">Diguanylate cyclase</fullName>
    </recommendedName>
</protein>
<proteinExistence type="predicted"/>
<comment type="caution">
    <text evidence="4">The sequence shown here is derived from an EMBL/GenBank/DDBJ whole genome shotgun (WGS) entry which is preliminary data.</text>
</comment>
<dbReference type="Gene3D" id="3.30.450.20">
    <property type="entry name" value="PAS domain"/>
    <property type="match status" value="1"/>
</dbReference>